<sequence length="265" mass="30805">MANKFVLVPQEIYRGLTTVSDTGDINLDTVRHDLERARGERANPSAKNVRYNQQLRRYLHMRNERESKPTKVELSKGLSVLVKRDGEEEGEVVDTPQPPALGQRRISQNQLNTPQPPALRQRRIVQTQQKMRPEPPNRQQNRKRKTTKFRVDDTSEIKRNFNNANSLEIPSPHREAIQRYQRRISKKRALRQTARTAPQHDLVTEAAAAPIIDDDDEDDDYLFENGNILPAPPILLVTTRRGNWSPKEKFHQINKKEDLQQKEDM</sequence>
<evidence type="ECO:0000313" key="2">
    <source>
        <dbReference type="Proteomes" id="UP000887572"/>
    </source>
</evidence>
<evidence type="ECO:0000256" key="1">
    <source>
        <dbReference type="SAM" id="MobiDB-lite"/>
    </source>
</evidence>
<dbReference type="AlphaFoldDB" id="A0A914IE02"/>
<reference evidence="3" key="1">
    <citation type="submission" date="2022-11" db="UniProtKB">
        <authorList>
            <consortium name="WormBaseParasite"/>
        </authorList>
    </citation>
    <scope>IDENTIFICATION</scope>
</reference>
<evidence type="ECO:0000313" key="3">
    <source>
        <dbReference type="WBParaSite" id="Gr19_v10_g9975.t1"/>
    </source>
</evidence>
<name>A0A914IE02_GLORO</name>
<feature type="compositionally biased region" description="Basic and acidic residues" evidence="1">
    <location>
        <begin position="246"/>
        <end position="265"/>
    </location>
</feature>
<keyword evidence="2" id="KW-1185">Reference proteome</keyword>
<feature type="region of interest" description="Disordered" evidence="1">
    <location>
        <begin position="245"/>
        <end position="265"/>
    </location>
</feature>
<organism evidence="2 3">
    <name type="scientific">Globodera rostochiensis</name>
    <name type="common">Golden nematode worm</name>
    <name type="synonym">Heterodera rostochiensis</name>
    <dbReference type="NCBI Taxonomy" id="31243"/>
    <lineage>
        <taxon>Eukaryota</taxon>
        <taxon>Metazoa</taxon>
        <taxon>Ecdysozoa</taxon>
        <taxon>Nematoda</taxon>
        <taxon>Chromadorea</taxon>
        <taxon>Rhabditida</taxon>
        <taxon>Tylenchina</taxon>
        <taxon>Tylenchomorpha</taxon>
        <taxon>Tylenchoidea</taxon>
        <taxon>Heteroderidae</taxon>
        <taxon>Heteroderinae</taxon>
        <taxon>Globodera</taxon>
    </lineage>
</organism>
<protein>
    <submittedName>
        <fullName evidence="3">Uncharacterized protein</fullName>
    </submittedName>
</protein>
<dbReference type="WBParaSite" id="Gr19_v10_g9975.t1">
    <property type="protein sequence ID" value="Gr19_v10_g9975.t1"/>
    <property type="gene ID" value="Gr19_v10_g9975"/>
</dbReference>
<feature type="region of interest" description="Disordered" evidence="1">
    <location>
        <begin position="85"/>
        <end position="148"/>
    </location>
</feature>
<proteinExistence type="predicted"/>
<accession>A0A914IE02</accession>
<dbReference type="Proteomes" id="UP000887572">
    <property type="component" value="Unplaced"/>
</dbReference>